<dbReference type="GeneID" id="18822684"/>
<protein>
    <submittedName>
        <fullName evidence="2">Uncharacterized protein</fullName>
    </submittedName>
</protein>
<organism evidence="2 3">
    <name type="scientific">Agaricus bisporus var. burnettii (strain JB137-S8 / ATCC MYA-4627 / FGSC 10392)</name>
    <name type="common">White button mushroom</name>
    <dbReference type="NCBI Taxonomy" id="597362"/>
    <lineage>
        <taxon>Eukaryota</taxon>
        <taxon>Fungi</taxon>
        <taxon>Dikarya</taxon>
        <taxon>Basidiomycota</taxon>
        <taxon>Agaricomycotina</taxon>
        <taxon>Agaricomycetes</taxon>
        <taxon>Agaricomycetidae</taxon>
        <taxon>Agaricales</taxon>
        <taxon>Agaricineae</taxon>
        <taxon>Agaricaceae</taxon>
        <taxon>Agaricus</taxon>
    </lineage>
</organism>
<dbReference type="InParanoid" id="K5WL26"/>
<proteinExistence type="predicted"/>
<sequence length="272" mass="30171">MSLAAIPGNTHATHGSNLPRLPTQIRKQSLKSRPPGFQELFVESRVWISHDLTSNGDDNDDELTDNSIEHDIGDQDWMWDDKLDFSGVIRVRISKHPGGLSRRCILREGGTRREVLELVMEQEETLHCDDIGMSALSDSQLEHAADFLDQCRRKAGNTGKVLIIPPPSRPTEALSIALFALSLPSKSSLWSSSTPSHLSQLSYPPGILELIQENHGFPLIQLALWHIHDLPLDIKLGEQDGLKSEWRGALSFDGIQRLESLSASKFASVACD</sequence>
<dbReference type="OMA" id="QLALWHI"/>
<dbReference type="HOGENOM" id="CLU_1057560_0_0_1"/>
<evidence type="ECO:0000313" key="2">
    <source>
        <dbReference type="EMBL" id="EKM76011.1"/>
    </source>
</evidence>
<accession>K5WL26</accession>
<name>K5WL26_AGABU</name>
<keyword evidence="3" id="KW-1185">Reference proteome</keyword>
<dbReference type="Proteomes" id="UP000008493">
    <property type="component" value="Unassembled WGS sequence"/>
</dbReference>
<dbReference type="RefSeq" id="XP_007333385.1">
    <property type="nucleotide sequence ID" value="XM_007333323.1"/>
</dbReference>
<dbReference type="OrthoDB" id="2981957at2759"/>
<evidence type="ECO:0000256" key="1">
    <source>
        <dbReference type="SAM" id="MobiDB-lite"/>
    </source>
</evidence>
<dbReference type="AlphaFoldDB" id="K5WL26"/>
<reference evidence="3" key="1">
    <citation type="journal article" date="2012" name="Proc. Natl. Acad. Sci. U.S.A.">
        <title>Genome sequence of the button mushroom Agaricus bisporus reveals mechanisms governing adaptation to a humic-rich ecological niche.</title>
        <authorList>
            <person name="Morin E."/>
            <person name="Kohler A."/>
            <person name="Baker A.R."/>
            <person name="Foulongne-Oriol M."/>
            <person name="Lombard V."/>
            <person name="Nagy L.G."/>
            <person name="Ohm R.A."/>
            <person name="Patyshakuliyeva A."/>
            <person name="Brun A."/>
            <person name="Aerts A.L."/>
            <person name="Bailey A.M."/>
            <person name="Billette C."/>
            <person name="Coutinho P.M."/>
            <person name="Deakin G."/>
            <person name="Doddapaneni H."/>
            <person name="Floudas D."/>
            <person name="Grimwood J."/>
            <person name="Hilden K."/>
            <person name="Kuees U."/>
            <person name="LaButti K.M."/>
            <person name="Lapidus A."/>
            <person name="Lindquist E.A."/>
            <person name="Lucas S.M."/>
            <person name="Murat C."/>
            <person name="Riley R.W."/>
            <person name="Salamov A.A."/>
            <person name="Schmutz J."/>
            <person name="Subramanian V."/>
            <person name="Woesten H.A.B."/>
            <person name="Xu J."/>
            <person name="Eastwood D.C."/>
            <person name="Foster G.D."/>
            <person name="Sonnenberg A.S."/>
            <person name="Cullen D."/>
            <person name="de Vries R.P."/>
            <person name="Lundell T."/>
            <person name="Hibbett D.S."/>
            <person name="Henrissat B."/>
            <person name="Burton K.S."/>
            <person name="Kerrigan R.W."/>
            <person name="Challen M.P."/>
            <person name="Grigoriev I.V."/>
            <person name="Martin F."/>
        </authorList>
    </citation>
    <scope>NUCLEOTIDE SEQUENCE [LARGE SCALE GENOMIC DNA]</scope>
    <source>
        <strain evidence="3">JB137-S8 / ATCC MYA-4627 / FGSC 10392</strain>
    </source>
</reference>
<gene>
    <name evidence="2" type="ORF">AGABI1DRAFT_109095</name>
</gene>
<dbReference type="KEGG" id="abp:AGABI1DRAFT109095"/>
<evidence type="ECO:0000313" key="3">
    <source>
        <dbReference type="Proteomes" id="UP000008493"/>
    </source>
</evidence>
<dbReference type="EMBL" id="JH971406">
    <property type="protein sequence ID" value="EKM76011.1"/>
    <property type="molecule type" value="Genomic_DNA"/>
</dbReference>
<feature type="region of interest" description="Disordered" evidence="1">
    <location>
        <begin position="1"/>
        <end position="21"/>
    </location>
</feature>